<evidence type="ECO:0000259" key="11">
    <source>
        <dbReference type="PROSITE" id="PS50011"/>
    </source>
</evidence>
<dbReference type="EC" id="2.7.11.1" evidence="1"/>
<dbReference type="EMBL" id="KZ308530">
    <property type="protein sequence ID" value="KAG8231088.1"/>
    <property type="molecule type" value="Genomic_DNA"/>
</dbReference>
<keyword evidence="6" id="KW-0418">Kinase</keyword>
<accession>A0A8K0KEX5</accession>
<keyword evidence="7" id="KW-0067">ATP-binding</keyword>
<dbReference type="AlphaFoldDB" id="A0A8K0KEX5"/>
<keyword evidence="2" id="KW-0723">Serine/threonine-protein kinase</keyword>
<reference evidence="12" key="1">
    <citation type="submission" date="2013-04" db="EMBL/GenBank/DDBJ databases">
        <authorList>
            <person name="Qu J."/>
            <person name="Murali S.C."/>
            <person name="Bandaranaike D."/>
            <person name="Bellair M."/>
            <person name="Blankenburg K."/>
            <person name="Chao H."/>
            <person name="Dinh H."/>
            <person name="Doddapaneni H."/>
            <person name="Downs B."/>
            <person name="Dugan-Rocha S."/>
            <person name="Elkadiri S."/>
            <person name="Gnanaolivu R.D."/>
            <person name="Hernandez B."/>
            <person name="Javaid M."/>
            <person name="Jayaseelan J.C."/>
            <person name="Lee S."/>
            <person name="Li M."/>
            <person name="Ming W."/>
            <person name="Munidasa M."/>
            <person name="Muniz J."/>
            <person name="Nguyen L."/>
            <person name="Ongeri F."/>
            <person name="Osuji N."/>
            <person name="Pu L.-L."/>
            <person name="Puazo M."/>
            <person name="Qu C."/>
            <person name="Quiroz J."/>
            <person name="Raj R."/>
            <person name="Weissenberger G."/>
            <person name="Xin Y."/>
            <person name="Zou X."/>
            <person name="Han Y."/>
            <person name="Richards S."/>
            <person name="Worley K."/>
            <person name="Muzny D."/>
            <person name="Gibbs R."/>
        </authorList>
    </citation>
    <scope>NUCLEOTIDE SEQUENCE</scope>
    <source>
        <strain evidence="12">Sampled in the wild</strain>
    </source>
</reference>
<evidence type="ECO:0000256" key="7">
    <source>
        <dbReference type="ARBA" id="ARBA00022840"/>
    </source>
</evidence>
<evidence type="ECO:0000256" key="8">
    <source>
        <dbReference type="ARBA" id="ARBA00047899"/>
    </source>
</evidence>
<evidence type="ECO:0000256" key="4">
    <source>
        <dbReference type="ARBA" id="ARBA00022679"/>
    </source>
</evidence>
<evidence type="ECO:0000256" key="3">
    <source>
        <dbReference type="ARBA" id="ARBA00022553"/>
    </source>
</evidence>
<evidence type="ECO:0000256" key="5">
    <source>
        <dbReference type="ARBA" id="ARBA00022741"/>
    </source>
</evidence>
<reference evidence="12" key="2">
    <citation type="submission" date="2017-10" db="EMBL/GenBank/DDBJ databases">
        <title>Ladona fulva Genome sequencing and assembly.</title>
        <authorList>
            <person name="Murali S."/>
            <person name="Richards S."/>
            <person name="Bandaranaike D."/>
            <person name="Bellair M."/>
            <person name="Blankenburg K."/>
            <person name="Chao H."/>
            <person name="Dinh H."/>
            <person name="Doddapaneni H."/>
            <person name="Dugan-Rocha S."/>
            <person name="Elkadiri S."/>
            <person name="Gnanaolivu R."/>
            <person name="Hernandez B."/>
            <person name="Skinner E."/>
            <person name="Javaid M."/>
            <person name="Lee S."/>
            <person name="Li M."/>
            <person name="Ming W."/>
            <person name="Munidasa M."/>
            <person name="Muniz J."/>
            <person name="Nguyen L."/>
            <person name="Hughes D."/>
            <person name="Osuji N."/>
            <person name="Pu L.-L."/>
            <person name="Puazo M."/>
            <person name="Qu C."/>
            <person name="Quiroz J."/>
            <person name="Raj R."/>
            <person name="Weissenberger G."/>
            <person name="Xin Y."/>
            <person name="Zou X."/>
            <person name="Han Y."/>
            <person name="Worley K."/>
            <person name="Muzny D."/>
            <person name="Gibbs R."/>
        </authorList>
    </citation>
    <scope>NUCLEOTIDE SEQUENCE</scope>
    <source>
        <strain evidence="12">Sampled in the wild</strain>
    </source>
</reference>
<name>A0A8K0KEX5_LADFU</name>
<evidence type="ECO:0000256" key="10">
    <source>
        <dbReference type="ARBA" id="ARBA00060827"/>
    </source>
</evidence>
<dbReference type="InterPro" id="IPR011009">
    <property type="entry name" value="Kinase-like_dom_sf"/>
</dbReference>
<dbReference type="PROSITE" id="PS50011">
    <property type="entry name" value="PROTEIN_KINASE_DOM"/>
    <property type="match status" value="1"/>
</dbReference>
<dbReference type="SMART" id="SM00220">
    <property type="entry name" value="S_TKc"/>
    <property type="match status" value="1"/>
</dbReference>
<dbReference type="OrthoDB" id="74764at2759"/>
<comment type="catalytic activity">
    <reaction evidence="9">
        <text>L-seryl-[protein] + ATP = O-phospho-L-seryl-[protein] + ADP + H(+)</text>
        <dbReference type="Rhea" id="RHEA:17989"/>
        <dbReference type="Rhea" id="RHEA-COMP:9863"/>
        <dbReference type="Rhea" id="RHEA-COMP:11604"/>
        <dbReference type="ChEBI" id="CHEBI:15378"/>
        <dbReference type="ChEBI" id="CHEBI:29999"/>
        <dbReference type="ChEBI" id="CHEBI:30616"/>
        <dbReference type="ChEBI" id="CHEBI:83421"/>
        <dbReference type="ChEBI" id="CHEBI:456216"/>
        <dbReference type="EC" id="2.7.11.1"/>
    </reaction>
</comment>
<protein>
    <recommendedName>
        <fullName evidence="1">non-specific serine/threonine protein kinase</fullName>
        <ecNumber evidence="1">2.7.11.1</ecNumber>
    </recommendedName>
</protein>
<dbReference type="GO" id="GO:0035556">
    <property type="term" value="P:intracellular signal transduction"/>
    <property type="evidence" value="ECO:0007669"/>
    <property type="project" value="TreeGrafter"/>
</dbReference>
<keyword evidence="3" id="KW-0597">Phosphoprotein</keyword>
<evidence type="ECO:0000256" key="9">
    <source>
        <dbReference type="ARBA" id="ARBA00048679"/>
    </source>
</evidence>
<dbReference type="Gene3D" id="3.30.200.20">
    <property type="entry name" value="Phosphorylase Kinase, domain 1"/>
    <property type="match status" value="1"/>
</dbReference>
<dbReference type="SUPFAM" id="SSF56112">
    <property type="entry name" value="Protein kinase-like (PK-like)"/>
    <property type="match status" value="1"/>
</dbReference>
<evidence type="ECO:0000313" key="12">
    <source>
        <dbReference type="EMBL" id="KAG8231088.1"/>
    </source>
</evidence>
<feature type="domain" description="Protein kinase" evidence="11">
    <location>
        <begin position="2"/>
        <end position="130"/>
    </location>
</feature>
<dbReference type="PANTHER" id="PTHR24342">
    <property type="entry name" value="SERINE/THREONINE-PROTEIN KINASE 17"/>
    <property type="match status" value="1"/>
</dbReference>
<keyword evidence="4" id="KW-0808">Transferase</keyword>
<dbReference type="FunFam" id="3.30.200.20:FF:000175">
    <property type="entry name" value="Serine/threonine-protein kinase 17B"/>
    <property type="match status" value="1"/>
</dbReference>
<sequence length="130" mass="14886">MLIINFFIHRGKYAAVRRCRDRETGEPFAAKFLRKRRRSTDLKSEIVHEVAVLEACSKCPRIVRLYRVLESDSEMVLVLELAPGGELQMLLDRDEVPEEAEAARLMAQILDGIAYLHSINVAHLDIKVIQ</sequence>
<dbReference type="InterPro" id="IPR000719">
    <property type="entry name" value="Prot_kinase_dom"/>
</dbReference>
<dbReference type="GO" id="GO:0004674">
    <property type="term" value="F:protein serine/threonine kinase activity"/>
    <property type="evidence" value="ECO:0007669"/>
    <property type="project" value="UniProtKB-KW"/>
</dbReference>
<comment type="similarity">
    <text evidence="10">Belongs to the protein kinase superfamily. CAMK Ser/Thr protein kinase family. DAP kinase subfamily.</text>
</comment>
<dbReference type="GO" id="GO:0005524">
    <property type="term" value="F:ATP binding"/>
    <property type="evidence" value="ECO:0007669"/>
    <property type="project" value="UniProtKB-KW"/>
</dbReference>
<dbReference type="Pfam" id="PF00069">
    <property type="entry name" value="Pkinase"/>
    <property type="match status" value="1"/>
</dbReference>
<comment type="caution">
    <text evidence="12">The sequence shown here is derived from an EMBL/GenBank/DDBJ whole genome shotgun (WGS) entry which is preliminary data.</text>
</comment>
<keyword evidence="13" id="KW-1185">Reference proteome</keyword>
<dbReference type="GO" id="GO:0043065">
    <property type="term" value="P:positive regulation of apoptotic process"/>
    <property type="evidence" value="ECO:0007669"/>
    <property type="project" value="TreeGrafter"/>
</dbReference>
<dbReference type="PANTHER" id="PTHR24342:SF12">
    <property type="entry name" value="DEATH-ASSOCIATED PROTEIN KINASE RELATED"/>
    <property type="match status" value="1"/>
</dbReference>
<evidence type="ECO:0000256" key="1">
    <source>
        <dbReference type="ARBA" id="ARBA00012513"/>
    </source>
</evidence>
<organism evidence="12 13">
    <name type="scientific">Ladona fulva</name>
    <name type="common">Scarce chaser dragonfly</name>
    <name type="synonym">Libellula fulva</name>
    <dbReference type="NCBI Taxonomy" id="123851"/>
    <lineage>
        <taxon>Eukaryota</taxon>
        <taxon>Metazoa</taxon>
        <taxon>Ecdysozoa</taxon>
        <taxon>Arthropoda</taxon>
        <taxon>Hexapoda</taxon>
        <taxon>Insecta</taxon>
        <taxon>Pterygota</taxon>
        <taxon>Palaeoptera</taxon>
        <taxon>Odonata</taxon>
        <taxon>Epiprocta</taxon>
        <taxon>Anisoptera</taxon>
        <taxon>Libelluloidea</taxon>
        <taxon>Libellulidae</taxon>
        <taxon>Ladona</taxon>
    </lineage>
</organism>
<dbReference type="Proteomes" id="UP000792457">
    <property type="component" value="Unassembled WGS sequence"/>
</dbReference>
<keyword evidence="5" id="KW-0547">Nucleotide-binding</keyword>
<evidence type="ECO:0000256" key="6">
    <source>
        <dbReference type="ARBA" id="ARBA00022777"/>
    </source>
</evidence>
<gene>
    <name evidence="12" type="ORF">J437_LFUL011056</name>
</gene>
<dbReference type="Gene3D" id="1.10.510.10">
    <property type="entry name" value="Transferase(Phosphotransferase) domain 1"/>
    <property type="match status" value="1"/>
</dbReference>
<evidence type="ECO:0000313" key="13">
    <source>
        <dbReference type="Proteomes" id="UP000792457"/>
    </source>
</evidence>
<dbReference type="GO" id="GO:0005634">
    <property type="term" value="C:nucleus"/>
    <property type="evidence" value="ECO:0007669"/>
    <property type="project" value="TreeGrafter"/>
</dbReference>
<comment type="catalytic activity">
    <reaction evidence="8">
        <text>L-threonyl-[protein] + ATP = O-phospho-L-threonyl-[protein] + ADP + H(+)</text>
        <dbReference type="Rhea" id="RHEA:46608"/>
        <dbReference type="Rhea" id="RHEA-COMP:11060"/>
        <dbReference type="Rhea" id="RHEA-COMP:11605"/>
        <dbReference type="ChEBI" id="CHEBI:15378"/>
        <dbReference type="ChEBI" id="CHEBI:30013"/>
        <dbReference type="ChEBI" id="CHEBI:30616"/>
        <dbReference type="ChEBI" id="CHEBI:61977"/>
        <dbReference type="ChEBI" id="CHEBI:456216"/>
        <dbReference type="EC" id="2.7.11.1"/>
    </reaction>
</comment>
<proteinExistence type="inferred from homology"/>
<evidence type="ECO:0000256" key="2">
    <source>
        <dbReference type="ARBA" id="ARBA00022527"/>
    </source>
</evidence>